<dbReference type="PROSITE" id="PS00198">
    <property type="entry name" value="4FE4S_FER_1"/>
    <property type="match status" value="1"/>
</dbReference>
<sequence>MNMRREQLAIDPEKCTGCRRCMIACAMKHHGRIDPDLSRVNIIGLDSKDLNVPVICMACDTAPCIKVCPMNARIRQANGTVTTNTDVCIGCRACVYICPVGSPRINPYTGRTMTCDMCEGETEPWCVAACRQEKALTLCTQGSVPHRAARKAASKTKQFHTGG</sequence>
<dbReference type="CDD" id="cd10550">
    <property type="entry name" value="DMSOR_beta_like"/>
    <property type="match status" value="1"/>
</dbReference>
<keyword evidence="9" id="KW-1185">Reference proteome</keyword>
<name>S0G4V5_9BACT</name>
<dbReference type="EMBL" id="APJX01000004">
    <property type="protein sequence ID" value="EMS79472.1"/>
    <property type="molecule type" value="Genomic_DNA"/>
</dbReference>
<dbReference type="PANTHER" id="PTHR42859:SF10">
    <property type="entry name" value="DIMETHYLSULFOXIDE REDUCTASE CHAIN B"/>
    <property type="match status" value="1"/>
</dbReference>
<evidence type="ECO:0000259" key="7">
    <source>
        <dbReference type="PROSITE" id="PS51379"/>
    </source>
</evidence>
<evidence type="ECO:0000256" key="1">
    <source>
        <dbReference type="ARBA" id="ARBA00022448"/>
    </source>
</evidence>
<evidence type="ECO:0000256" key="5">
    <source>
        <dbReference type="ARBA" id="ARBA00023004"/>
    </source>
</evidence>
<evidence type="ECO:0000313" key="9">
    <source>
        <dbReference type="Proteomes" id="UP000014216"/>
    </source>
</evidence>
<dbReference type="Proteomes" id="UP000014216">
    <property type="component" value="Unassembled WGS sequence"/>
</dbReference>
<protein>
    <submittedName>
        <fullName evidence="8">4Fe-4S ferredoxin iron-sulfur binding domain-containing protein</fullName>
    </submittedName>
</protein>
<keyword evidence="1" id="KW-0813">Transport</keyword>
<organism evidence="8 9">
    <name type="scientific">Desulfotignum phosphitoxidans DSM 13687</name>
    <dbReference type="NCBI Taxonomy" id="1286635"/>
    <lineage>
        <taxon>Bacteria</taxon>
        <taxon>Pseudomonadati</taxon>
        <taxon>Thermodesulfobacteriota</taxon>
        <taxon>Desulfobacteria</taxon>
        <taxon>Desulfobacterales</taxon>
        <taxon>Desulfobacteraceae</taxon>
        <taxon>Desulfotignum</taxon>
    </lineage>
</organism>
<comment type="caution">
    <text evidence="8">The sequence shown here is derived from an EMBL/GenBank/DDBJ whole genome shotgun (WGS) entry which is preliminary data.</text>
</comment>
<dbReference type="GO" id="GO:0051539">
    <property type="term" value="F:4 iron, 4 sulfur cluster binding"/>
    <property type="evidence" value="ECO:0007669"/>
    <property type="project" value="UniProtKB-KW"/>
</dbReference>
<dbReference type="Pfam" id="PF13247">
    <property type="entry name" value="Fer4_11"/>
    <property type="match status" value="1"/>
</dbReference>
<accession>S0G4V5</accession>
<feature type="domain" description="4Fe-4S ferredoxin-type" evidence="7">
    <location>
        <begin position="6"/>
        <end position="36"/>
    </location>
</feature>
<dbReference type="InterPro" id="IPR050294">
    <property type="entry name" value="RnfB_subfamily"/>
</dbReference>
<keyword evidence="3" id="KW-0479">Metal-binding</keyword>
<dbReference type="GO" id="GO:0046872">
    <property type="term" value="F:metal ion binding"/>
    <property type="evidence" value="ECO:0007669"/>
    <property type="project" value="UniProtKB-KW"/>
</dbReference>
<dbReference type="PANTHER" id="PTHR42859">
    <property type="entry name" value="OXIDOREDUCTASE"/>
    <property type="match status" value="1"/>
</dbReference>
<dbReference type="OrthoDB" id="9789030at2"/>
<dbReference type="Pfam" id="PF12837">
    <property type="entry name" value="Fer4_6"/>
    <property type="match status" value="1"/>
</dbReference>
<evidence type="ECO:0000256" key="3">
    <source>
        <dbReference type="ARBA" id="ARBA00022723"/>
    </source>
</evidence>
<evidence type="ECO:0000256" key="2">
    <source>
        <dbReference type="ARBA" id="ARBA00022485"/>
    </source>
</evidence>
<dbReference type="Gene3D" id="3.30.70.20">
    <property type="match status" value="2"/>
</dbReference>
<feature type="domain" description="4Fe-4S ferredoxin-type" evidence="7">
    <location>
        <begin position="79"/>
        <end position="108"/>
    </location>
</feature>
<keyword evidence="6" id="KW-0411">Iron-sulfur</keyword>
<proteinExistence type="predicted"/>
<evidence type="ECO:0000313" key="8">
    <source>
        <dbReference type="EMBL" id="EMS79472.1"/>
    </source>
</evidence>
<keyword evidence="2" id="KW-0004">4Fe-4S</keyword>
<gene>
    <name evidence="8" type="ORF">Dpo_4c00190</name>
</gene>
<keyword evidence="5" id="KW-0408">Iron</keyword>
<dbReference type="InterPro" id="IPR017896">
    <property type="entry name" value="4Fe4S_Fe-S-bd"/>
</dbReference>
<dbReference type="SUPFAM" id="SSF54862">
    <property type="entry name" value="4Fe-4S ferredoxins"/>
    <property type="match status" value="1"/>
</dbReference>
<dbReference type="PROSITE" id="PS51379">
    <property type="entry name" value="4FE4S_FER_2"/>
    <property type="match status" value="2"/>
</dbReference>
<reference evidence="8 9" key="1">
    <citation type="journal article" date="2013" name="Genome Announc.">
        <title>Draft Genome Sequence of Desulfotignum phosphitoxidans DSM 13687 Strain FiPS-3.</title>
        <authorList>
            <person name="Poehlein A."/>
            <person name="Daniel R."/>
            <person name="Simeonova D.D."/>
        </authorList>
    </citation>
    <scope>NUCLEOTIDE SEQUENCE [LARGE SCALE GENOMIC DNA]</scope>
    <source>
        <strain evidence="8 9">DSM 13687</strain>
    </source>
</reference>
<keyword evidence="4" id="KW-0249">Electron transport</keyword>
<dbReference type="InterPro" id="IPR017900">
    <property type="entry name" value="4Fe4S_Fe_S_CS"/>
</dbReference>
<evidence type="ECO:0000256" key="4">
    <source>
        <dbReference type="ARBA" id="ARBA00022982"/>
    </source>
</evidence>
<dbReference type="RefSeq" id="WP_006965708.1">
    <property type="nucleotide sequence ID" value="NZ_APJX01000004.1"/>
</dbReference>
<evidence type="ECO:0000256" key="6">
    <source>
        <dbReference type="ARBA" id="ARBA00023014"/>
    </source>
</evidence>
<dbReference type="AlphaFoldDB" id="S0G4V5"/>